<evidence type="ECO:0000256" key="2">
    <source>
        <dbReference type="ARBA" id="ARBA00005811"/>
    </source>
</evidence>
<dbReference type="GO" id="GO:0015031">
    <property type="term" value="P:protein transport"/>
    <property type="evidence" value="ECO:0007669"/>
    <property type="project" value="UniProtKB-KW"/>
</dbReference>
<evidence type="ECO:0000256" key="4">
    <source>
        <dbReference type="ARBA" id="ARBA00022692"/>
    </source>
</evidence>
<comment type="similarity">
    <text evidence="2 7">Belongs to the ExbD/TolR family.</text>
</comment>
<dbReference type="Pfam" id="PF02472">
    <property type="entry name" value="ExbD"/>
    <property type="match status" value="1"/>
</dbReference>
<evidence type="ECO:0000256" key="8">
    <source>
        <dbReference type="SAM" id="Phobius"/>
    </source>
</evidence>
<gene>
    <name evidence="9" type="ORF">BH720_02225</name>
</gene>
<dbReference type="AlphaFoldDB" id="A0A1E5QQ64"/>
<dbReference type="STRING" id="1781255.BH720_02225"/>
<evidence type="ECO:0000256" key="3">
    <source>
        <dbReference type="ARBA" id="ARBA00022475"/>
    </source>
</evidence>
<keyword evidence="6 8" id="KW-0472">Membrane</keyword>
<evidence type="ECO:0000256" key="1">
    <source>
        <dbReference type="ARBA" id="ARBA00004162"/>
    </source>
</evidence>
<keyword evidence="5 8" id="KW-1133">Transmembrane helix</keyword>
<dbReference type="OrthoDB" id="9793581at2"/>
<keyword evidence="4 7" id="KW-0812">Transmembrane</keyword>
<accession>A0A1E5QQ64</accession>
<sequence>MRLLDEDLDRPGEINIVPMIDVIFSILAFFIISSLYLTRSEGLPVNLPQAASSQTQRSAEVTVTVDRQGQIAINNQPIQLNQLEATLQQFIQPSQPTLVILNADEAVSHGVVVSVMDRLRQIEGARLAIATKRPQTNP</sequence>
<comment type="subcellular location">
    <subcellularLocation>
        <location evidence="1">Cell membrane</location>
        <topology evidence="1">Single-pass membrane protein</topology>
    </subcellularLocation>
    <subcellularLocation>
        <location evidence="7">Cell membrane</location>
        <topology evidence="7">Single-pass type II membrane protein</topology>
    </subcellularLocation>
</comment>
<dbReference type="EMBL" id="MJGC01000025">
    <property type="protein sequence ID" value="OEJ76815.1"/>
    <property type="molecule type" value="Genomic_DNA"/>
</dbReference>
<protein>
    <submittedName>
        <fullName evidence="9">Biopolymer transporter ExbD</fullName>
    </submittedName>
</protein>
<comment type="caution">
    <text evidence="9">The sequence shown here is derived from an EMBL/GenBank/DDBJ whole genome shotgun (WGS) entry which is preliminary data.</text>
</comment>
<evidence type="ECO:0000313" key="9">
    <source>
        <dbReference type="EMBL" id="OEJ76815.1"/>
    </source>
</evidence>
<name>A0A1E5QQ64_9CYAN</name>
<evidence type="ECO:0000256" key="6">
    <source>
        <dbReference type="ARBA" id="ARBA00023136"/>
    </source>
</evidence>
<dbReference type="Gene3D" id="3.30.420.270">
    <property type="match status" value="1"/>
</dbReference>
<dbReference type="PANTHER" id="PTHR30558:SF3">
    <property type="entry name" value="BIOPOLYMER TRANSPORT PROTEIN EXBD-RELATED"/>
    <property type="match status" value="1"/>
</dbReference>
<reference evidence="9" key="1">
    <citation type="submission" date="2016-09" db="EMBL/GenBank/DDBJ databases">
        <title>Draft genome of thermotolerant cyanobacterium Desertifilum sp. strain IPPAS B-1220.</title>
        <authorList>
            <person name="Sinetova M.A."/>
            <person name="Bolakhan K."/>
            <person name="Zayadan B.K."/>
            <person name="Mironov K.S."/>
            <person name="Ustinova V."/>
            <person name="Kupriyanova E.V."/>
            <person name="Sidorov R.A."/>
            <person name="Skrypnik A.N."/>
            <person name="Gogoleva N.E."/>
            <person name="Gogolev Y.V."/>
            <person name="Los D.A."/>
        </authorList>
    </citation>
    <scope>NUCLEOTIDE SEQUENCE [LARGE SCALE GENOMIC DNA]</scope>
    <source>
        <strain evidence="9">IPPAS B-1220</strain>
    </source>
</reference>
<dbReference type="RefSeq" id="WP_069965524.1">
    <property type="nucleotide sequence ID" value="NZ_CM124774.1"/>
</dbReference>
<evidence type="ECO:0000256" key="5">
    <source>
        <dbReference type="ARBA" id="ARBA00022989"/>
    </source>
</evidence>
<feature type="transmembrane region" description="Helical" evidence="8">
    <location>
        <begin position="16"/>
        <end position="37"/>
    </location>
</feature>
<evidence type="ECO:0000256" key="7">
    <source>
        <dbReference type="RuleBase" id="RU003879"/>
    </source>
</evidence>
<keyword evidence="3" id="KW-1003">Cell membrane</keyword>
<dbReference type="GO" id="GO:0022857">
    <property type="term" value="F:transmembrane transporter activity"/>
    <property type="evidence" value="ECO:0007669"/>
    <property type="project" value="InterPro"/>
</dbReference>
<keyword evidence="7" id="KW-0653">Protein transport</keyword>
<dbReference type="PANTHER" id="PTHR30558">
    <property type="entry name" value="EXBD MEMBRANE COMPONENT OF PMF-DRIVEN MACROMOLECULE IMPORT SYSTEM"/>
    <property type="match status" value="1"/>
</dbReference>
<keyword evidence="7" id="KW-0813">Transport</keyword>
<proteinExistence type="inferred from homology"/>
<dbReference type="GO" id="GO:0005886">
    <property type="term" value="C:plasma membrane"/>
    <property type="evidence" value="ECO:0007669"/>
    <property type="project" value="UniProtKB-SubCell"/>
</dbReference>
<organism evidence="9">
    <name type="scientific">Desertifilum tharense IPPAS B-1220</name>
    <dbReference type="NCBI Taxonomy" id="1781255"/>
    <lineage>
        <taxon>Bacteria</taxon>
        <taxon>Bacillati</taxon>
        <taxon>Cyanobacteriota</taxon>
        <taxon>Cyanophyceae</taxon>
        <taxon>Desertifilales</taxon>
        <taxon>Desertifilaceae</taxon>
        <taxon>Desertifilum</taxon>
    </lineage>
</organism>
<dbReference type="InterPro" id="IPR003400">
    <property type="entry name" value="ExbD"/>
</dbReference>